<evidence type="ECO:0000256" key="5">
    <source>
        <dbReference type="RuleBase" id="RU361279"/>
    </source>
</evidence>
<evidence type="ECO:0000256" key="3">
    <source>
        <dbReference type="ARBA" id="ARBA00022840"/>
    </source>
</evidence>
<proteinExistence type="inferred from homology"/>
<keyword evidence="2 4" id="KW-0547">Nucleotide-binding</keyword>
<evidence type="ECO:0000256" key="2">
    <source>
        <dbReference type="ARBA" id="ARBA00022741"/>
    </source>
</evidence>
<evidence type="ECO:0000256" key="4">
    <source>
        <dbReference type="PIRSR" id="PIRSR006806-1"/>
    </source>
</evidence>
<dbReference type="GO" id="GO:0030272">
    <property type="term" value="F:5-formyltetrahydrofolate cyclo-ligase activity"/>
    <property type="evidence" value="ECO:0007669"/>
    <property type="project" value="UniProtKB-EC"/>
</dbReference>
<evidence type="ECO:0000256" key="6">
    <source>
        <dbReference type="SAM" id="MobiDB-lite"/>
    </source>
</evidence>
<feature type="binding site" evidence="4">
    <location>
        <begin position="7"/>
        <end position="11"/>
    </location>
    <ligand>
        <name>ATP</name>
        <dbReference type="ChEBI" id="CHEBI:30616"/>
    </ligand>
</feature>
<keyword evidence="5" id="KW-0460">Magnesium</keyword>
<keyword evidence="7" id="KW-0436">Ligase</keyword>
<dbReference type="EMBL" id="DXFZ01000031">
    <property type="protein sequence ID" value="HIW95319.1"/>
    <property type="molecule type" value="Genomic_DNA"/>
</dbReference>
<dbReference type="EC" id="6.3.3.2" evidence="5"/>
<evidence type="ECO:0000313" key="7">
    <source>
        <dbReference type="EMBL" id="HIW95319.1"/>
    </source>
</evidence>
<reference evidence="7" key="2">
    <citation type="submission" date="2021-04" db="EMBL/GenBank/DDBJ databases">
        <authorList>
            <person name="Gilroy R."/>
        </authorList>
    </citation>
    <scope>NUCLEOTIDE SEQUENCE</scope>
    <source>
        <strain evidence="7">4376</strain>
    </source>
</reference>
<dbReference type="PANTHER" id="PTHR23407:SF1">
    <property type="entry name" value="5-FORMYLTETRAHYDROFOLATE CYCLO-LIGASE"/>
    <property type="match status" value="1"/>
</dbReference>
<keyword evidence="5" id="KW-0479">Metal-binding</keyword>
<dbReference type="InterPro" id="IPR037171">
    <property type="entry name" value="NagB/RpiA_transferase-like"/>
</dbReference>
<evidence type="ECO:0000256" key="1">
    <source>
        <dbReference type="ARBA" id="ARBA00010638"/>
    </source>
</evidence>
<keyword evidence="3 4" id="KW-0067">ATP-binding</keyword>
<reference evidence="7" key="1">
    <citation type="journal article" date="2021" name="PeerJ">
        <title>Extensive microbial diversity within the chicken gut microbiome revealed by metagenomics and culture.</title>
        <authorList>
            <person name="Gilroy R."/>
            <person name="Ravi A."/>
            <person name="Getino M."/>
            <person name="Pursley I."/>
            <person name="Horton D.L."/>
            <person name="Alikhan N.F."/>
            <person name="Baker D."/>
            <person name="Gharbi K."/>
            <person name="Hall N."/>
            <person name="Watson M."/>
            <person name="Adriaenssens E.M."/>
            <person name="Foster-Nyarko E."/>
            <person name="Jarju S."/>
            <person name="Secka A."/>
            <person name="Antonio M."/>
            <person name="Oren A."/>
            <person name="Chaudhuri R.R."/>
            <person name="La Ragione R."/>
            <person name="Hildebrand F."/>
            <person name="Pallen M.J."/>
        </authorList>
    </citation>
    <scope>NUCLEOTIDE SEQUENCE</scope>
    <source>
        <strain evidence="7">4376</strain>
    </source>
</reference>
<organism evidence="7 8">
    <name type="scientific">Candidatus Corynebacterium gallistercoris</name>
    <dbReference type="NCBI Taxonomy" id="2838530"/>
    <lineage>
        <taxon>Bacteria</taxon>
        <taxon>Bacillati</taxon>
        <taxon>Actinomycetota</taxon>
        <taxon>Actinomycetes</taxon>
        <taxon>Mycobacteriales</taxon>
        <taxon>Corynebacteriaceae</taxon>
        <taxon>Corynebacterium</taxon>
    </lineage>
</organism>
<dbReference type="Pfam" id="PF01812">
    <property type="entry name" value="5-FTHF_cyc-lig"/>
    <property type="match status" value="1"/>
</dbReference>
<feature type="binding site" evidence="4">
    <location>
        <begin position="150"/>
        <end position="158"/>
    </location>
    <ligand>
        <name>ATP</name>
        <dbReference type="ChEBI" id="CHEBI:30616"/>
    </ligand>
</feature>
<dbReference type="InterPro" id="IPR024185">
    <property type="entry name" value="FTHF_cligase-like_sf"/>
</dbReference>
<comment type="similarity">
    <text evidence="1 5">Belongs to the 5-formyltetrahydrofolate cyclo-ligase family.</text>
</comment>
<dbReference type="GO" id="GO:0009396">
    <property type="term" value="P:folic acid-containing compound biosynthetic process"/>
    <property type="evidence" value="ECO:0007669"/>
    <property type="project" value="TreeGrafter"/>
</dbReference>
<dbReference type="PANTHER" id="PTHR23407">
    <property type="entry name" value="ATPASE INHIBITOR/5-FORMYLTETRAHYDROFOLATE CYCLO-LIGASE"/>
    <property type="match status" value="1"/>
</dbReference>
<accession>A0A9D1RX35</accession>
<comment type="catalytic activity">
    <reaction evidence="5">
        <text>(6S)-5-formyl-5,6,7,8-tetrahydrofolate + ATP = (6R)-5,10-methenyltetrahydrofolate + ADP + phosphate</text>
        <dbReference type="Rhea" id="RHEA:10488"/>
        <dbReference type="ChEBI" id="CHEBI:30616"/>
        <dbReference type="ChEBI" id="CHEBI:43474"/>
        <dbReference type="ChEBI" id="CHEBI:57455"/>
        <dbReference type="ChEBI" id="CHEBI:57457"/>
        <dbReference type="ChEBI" id="CHEBI:456216"/>
        <dbReference type="EC" id="6.3.3.2"/>
    </reaction>
</comment>
<gene>
    <name evidence="7" type="ORF">H9867_02350</name>
</gene>
<dbReference type="Proteomes" id="UP000824189">
    <property type="component" value="Unassembled WGS sequence"/>
</dbReference>
<dbReference type="GO" id="GO:0005524">
    <property type="term" value="F:ATP binding"/>
    <property type="evidence" value="ECO:0007669"/>
    <property type="project" value="UniProtKB-KW"/>
</dbReference>
<comment type="cofactor">
    <cofactor evidence="5">
        <name>Mg(2+)</name>
        <dbReference type="ChEBI" id="CHEBI:18420"/>
    </cofactor>
</comment>
<comment type="caution">
    <text evidence="7">The sequence shown here is derived from an EMBL/GenBank/DDBJ whole genome shotgun (WGS) entry which is preliminary data.</text>
</comment>
<feature type="binding site" evidence="4">
    <location>
        <position position="61"/>
    </location>
    <ligand>
        <name>substrate</name>
    </ligand>
</feature>
<dbReference type="NCBIfam" id="TIGR02727">
    <property type="entry name" value="MTHFS_bact"/>
    <property type="match status" value="1"/>
</dbReference>
<dbReference type="SUPFAM" id="SSF100950">
    <property type="entry name" value="NagB/RpiA/CoA transferase-like"/>
    <property type="match status" value="1"/>
</dbReference>
<dbReference type="GO" id="GO:0035999">
    <property type="term" value="P:tetrahydrofolate interconversion"/>
    <property type="evidence" value="ECO:0007669"/>
    <property type="project" value="TreeGrafter"/>
</dbReference>
<evidence type="ECO:0000313" key="8">
    <source>
        <dbReference type="Proteomes" id="UP000824189"/>
    </source>
</evidence>
<name>A0A9D1RX35_9CORY</name>
<dbReference type="AlphaFoldDB" id="A0A9D1RX35"/>
<dbReference type="GO" id="GO:0046872">
    <property type="term" value="F:metal ion binding"/>
    <property type="evidence" value="ECO:0007669"/>
    <property type="project" value="UniProtKB-KW"/>
</dbReference>
<feature type="region of interest" description="Disordered" evidence="6">
    <location>
        <begin position="1"/>
        <end position="29"/>
    </location>
</feature>
<protein>
    <recommendedName>
        <fullName evidence="5">5-formyltetrahydrofolate cyclo-ligase</fullName>
        <ecNumber evidence="5">6.3.3.2</ecNumber>
    </recommendedName>
</protein>
<sequence length="212" mass="22701">MPPLSPKSRARQRTRAARENLPPEGRESLHTATQNHLRRVISGVAGEQPCCVAAYAPLPGEPGGADLPEFLLSTGARVILPRIVPISGAAEAGLTGPLAKQLEWVEFTGDNLHSGTWGIREPAGEPITHVDELCQLFIVPALAVDYRGYRLGQGGGFYDRAFASFSPQPTFAGNVYALINDEEFVPEIPAEPHDLTVNAVITPSGVHITSHP</sequence>
<dbReference type="InterPro" id="IPR002698">
    <property type="entry name" value="FTHF_cligase"/>
</dbReference>
<dbReference type="Gene3D" id="3.40.50.10420">
    <property type="entry name" value="NagB/RpiA/CoA transferase-like"/>
    <property type="match status" value="1"/>
</dbReference>
<dbReference type="PIRSF" id="PIRSF006806">
    <property type="entry name" value="FTHF_cligase"/>
    <property type="match status" value="1"/>
</dbReference>